<dbReference type="EC" id="5.6.2.3" evidence="1"/>
<proteinExistence type="inferred from homology"/>
<feature type="domain" description="Helitron helicase-like" evidence="3">
    <location>
        <begin position="216"/>
        <end position="401"/>
    </location>
</feature>
<keyword evidence="1" id="KW-0547">Nucleotide-binding</keyword>
<evidence type="ECO:0000313" key="6">
    <source>
        <dbReference type="Proteomes" id="UP000012073"/>
    </source>
</evidence>
<dbReference type="KEGG" id="ccp:CHC_T00003506001"/>
<evidence type="ECO:0000259" key="3">
    <source>
        <dbReference type="Pfam" id="PF14214"/>
    </source>
</evidence>
<dbReference type="Gramene" id="CDF34934">
    <property type="protein sequence ID" value="CDF34934"/>
    <property type="gene ID" value="CHC_T00003506001"/>
</dbReference>
<keyword evidence="1" id="KW-0233">DNA recombination</keyword>
<protein>
    <recommendedName>
        <fullName evidence="1">ATP-dependent DNA helicase</fullName>
        <ecNumber evidence="1">5.6.2.3</ecNumber>
    </recommendedName>
</protein>
<dbReference type="SUPFAM" id="SSF52540">
    <property type="entry name" value="P-loop containing nucleoside triphosphate hydrolases"/>
    <property type="match status" value="2"/>
</dbReference>
<evidence type="ECO:0000259" key="2">
    <source>
        <dbReference type="Pfam" id="PF05970"/>
    </source>
</evidence>
<feature type="domain" description="DNA helicase Pif1-like 2B" evidence="4">
    <location>
        <begin position="1053"/>
        <end position="1098"/>
    </location>
</feature>
<keyword evidence="1" id="KW-0234">DNA repair</keyword>
<dbReference type="RefSeq" id="XP_005714753.1">
    <property type="nucleotide sequence ID" value="XM_005714696.1"/>
</dbReference>
<comment type="similarity">
    <text evidence="1">Belongs to the helicase family.</text>
</comment>
<keyword evidence="1" id="KW-0347">Helicase</keyword>
<dbReference type="InterPro" id="IPR027417">
    <property type="entry name" value="P-loop_NTPase"/>
</dbReference>
<dbReference type="PhylomeDB" id="R7QA62"/>
<dbReference type="InterPro" id="IPR010285">
    <property type="entry name" value="DNA_helicase_pif1-like_DEAD"/>
</dbReference>
<dbReference type="PANTHER" id="PTHR10492">
    <property type="match status" value="1"/>
</dbReference>
<dbReference type="Pfam" id="PF05970">
    <property type="entry name" value="PIF1"/>
    <property type="match status" value="1"/>
</dbReference>
<dbReference type="GO" id="GO:0005524">
    <property type="term" value="F:ATP binding"/>
    <property type="evidence" value="ECO:0007669"/>
    <property type="project" value="UniProtKB-KW"/>
</dbReference>
<dbReference type="GeneID" id="17322469"/>
<dbReference type="GO" id="GO:0016887">
    <property type="term" value="F:ATP hydrolysis activity"/>
    <property type="evidence" value="ECO:0007669"/>
    <property type="project" value="RHEA"/>
</dbReference>
<sequence length="1213" mass="137369">MASVVAKWVNRGPGPSNFNPTMTMQGGMYHYMGPMIPSEGRAPSYASVYIHDTNYATQTRTRLGNSRQLEEALMTQLTHMLHECNPYVQTFLCMREWAQSPHNNTPATYQMVIHDDRRPSHEHVRRYNCPEASEVAALIPGNEDGEIGRRYIVVRRRRTLNSNGNEVLDPISVSHRAYDPLSYVLLFPNGRDGWYPELRFSSVQDGRRTKITPMMYYGWHLFERAGEFSTILHAARLFQQYLVDQFCKVEAERLSYLRRNQTQLRAADYTSLGDSLGDSGRAEDEADAVRAGPLFILPSTYIGGDRYMRQQMHDIIAISNQIGHPDIFLTMTCNPSWPKITRALLPNQTPQDRPDLCARVVRLKMKDLMSLVINEEVFGTVVAHVRVIEFQKRGLPHAHVVFFLDEVSKNDLRTPENVDRIISADILSAQDPELQEVVLKHTIHNPCGEHNPTAVCMGERYCRKGFPKSFKHETSQSDSEYHITYRRRAPSAGGVSIERSSRIGRRQQPVVVDNSWVVPHSPVLLRSFACHLNVELCVSRVGGIKYLFKYVCKGQDRAAWRLFSFDIVDRNPPVVRLAVHLPNHHTVYFEEGREQEAALRPATRTKLTEWFKANEKYPSARHIRYHKFPRYFTWKTHTKSWTYDFSGTGVNVVGRIYTVSPREGERYFLRLLLTQVPGATSFENLRNMDGEQCTSFRQACLRLGLLADDDEWKHAIRDSFRSSFVPLSHLFATILAHCQPSDPFSLWNDHLDMFLTDIRNRARGQPIRRQQLRDDHHATSYVLREVQEALQTVRVSVSALLQGSSSAVAGPSMPTRSGRLFFLDAPGGRGKTFVLSAIQDFLRTRRKQVIAVATSAVAAVLLDGGRTAHSVFKVPIPVSAESTCSFSANSDTGRTLQQVDLIVWDEIVMCHRHCIETVDRSLRDLMQTDRPFGGKFLVLAGDFRQILPVVPGGSRGQIVSACVKASPLYRECRFLRLTENMRLAALRADPAADLEALNFPEFLLSRVILTTKNRPLEEVNEVIGNMIPGPCRTYLSAEKVENEDTNALICPTEMLNTLTAGSALPDHKLKLKKSFIVMLLRNLDPAIGHVNGARYVIENMTNNLLFLRVTTGSHQGNRLCLPRMPCGPGDDNFPIPGFTRTHFPIRTCFALTTNKAQGQSFGGRIGLDLRDHCFSHGQLYVALSRTTHPGNVTVLTRESNETTRNIVYPEVLQ</sequence>
<dbReference type="PANTHER" id="PTHR10492:SF57">
    <property type="entry name" value="ATP-DEPENDENT DNA HELICASE"/>
    <property type="match status" value="1"/>
</dbReference>
<dbReference type="GO" id="GO:0000723">
    <property type="term" value="P:telomere maintenance"/>
    <property type="evidence" value="ECO:0007669"/>
    <property type="project" value="InterPro"/>
</dbReference>
<comment type="cofactor">
    <cofactor evidence="1">
        <name>Mg(2+)</name>
        <dbReference type="ChEBI" id="CHEBI:18420"/>
    </cofactor>
</comment>
<feature type="domain" description="DNA helicase Pif1-like DEAD-box helicase" evidence="2">
    <location>
        <begin position="815"/>
        <end position="1004"/>
    </location>
</feature>
<dbReference type="Pfam" id="PF14214">
    <property type="entry name" value="Helitron_like_N"/>
    <property type="match status" value="1"/>
</dbReference>
<accession>R7QA62</accession>
<keyword evidence="6" id="KW-1185">Reference proteome</keyword>
<name>R7QA62_CHOCR</name>
<dbReference type="GO" id="GO:0006281">
    <property type="term" value="P:DNA repair"/>
    <property type="evidence" value="ECO:0007669"/>
    <property type="project" value="UniProtKB-KW"/>
</dbReference>
<organism evidence="5 6">
    <name type="scientific">Chondrus crispus</name>
    <name type="common">Carrageen Irish moss</name>
    <name type="synonym">Polymorpha crispa</name>
    <dbReference type="NCBI Taxonomy" id="2769"/>
    <lineage>
        <taxon>Eukaryota</taxon>
        <taxon>Rhodophyta</taxon>
        <taxon>Florideophyceae</taxon>
        <taxon>Rhodymeniophycidae</taxon>
        <taxon>Gigartinales</taxon>
        <taxon>Gigartinaceae</taxon>
        <taxon>Chondrus</taxon>
    </lineage>
</organism>
<dbReference type="GO" id="GO:0043139">
    <property type="term" value="F:5'-3' DNA helicase activity"/>
    <property type="evidence" value="ECO:0007669"/>
    <property type="project" value="UniProtKB-EC"/>
</dbReference>
<dbReference type="Proteomes" id="UP000012073">
    <property type="component" value="Unassembled WGS sequence"/>
</dbReference>
<gene>
    <name evidence="5" type="ORF">CHC_T00003506001</name>
</gene>
<dbReference type="Pfam" id="PF21530">
    <property type="entry name" value="Pif1_2B_dom"/>
    <property type="match status" value="1"/>
</dbReference>
<dbReference type="InterPro" id="IPR049163">
    <property type="entry name" value="Pif1-like_2B_dom"/>
</dbReference>
<keyword evidence="1" id="KW-0378">Hydrolase</keyword>
<keyword evidence="1" id="KW-0067">ATP-binding</keyword>
<dbReference type="Gene3D" id="3.40.50.300">
    <property type="entry name" value="P-loop containing nucleotide triphosphate hydrolases"/>
    <property type="match status" value="1"/>
</dbReference>
<evidence type="ECO:0000256" key="1">
    <source>
        <dbReference type="RuleBase" id="RU363044"/>
    </source>
</evidence>
<keyword evidence="1" id="KW-0227">DNA damage</keyword>
<dbReference type="AlphaFoldDB" id="R7QA62"/>
<dbReference type="GO" id="GO:0006310">
    <property type="term" value="P:DNA recombination"/>
    <property type="evidence" value="ECO:0007669"/>
    <property type="project" value="UniProtKB-KW"/>
</dbReference>
<reference evidence="6" key="1">
    <citation type="journal article" date="2013" name="Proc. Natl. Acad. Sci. U.S.A.">
        <title>Genome structure and metabolic features in the red seaweed Chondrus crispus shed light on evolution of the Archaeplastida.</title>
        <authorList>
            <person name="Collen J."/>
            <person name="Porcel B."/>
            <person name="Carre W."/>
            <person name="Ball S.G."/>
            <person name="Chaparro C."/>
            <person name="Tonon T."/>
            <person name="Barbeyron T."/>
            <person name="Michel G."/>
            <person name="Noel B."/>
            <person name="Valentin K."/>
            <person name="Elias M."/>
            <person name="Artiguenave F."/>
            <person name="Arun A."/>
            <person name="Aury J.M."/>
            <person name="Barbosa-Neto J.F."/>
            <person name="Bothwell J.H."/>
            <person name="Bouget F.Y."/>
            <person name="Brillet L."/>
            <person name="Cabello-Hurtado F."/>
            <person name="Capella-Gutierrez S."/>
            <person name="Charrier B."/>
            <person name="Cladiere L."/>
            <person name="Cock J.M."/>
            <person name="Coelho S.M."/>
            <person name="Colleoni C."/>
            <person name="Czjzek M."/>
            <person name="Da Silva C."/>
            <person name="Delage L."/>
            <person name="Denoeud F."/>
            <person name="Deschamps P."/>
            <person name="Dittami S.M."/>
            <person name="Gabaldon T."/>
            <person name="Gachon C.M."/>
            <person name="Groisillier A."/>
            <person name="Herve C."/>
            <person name="Jabbari K."/>
            <person name="Katinka M."/>
            <person name="Kloareg B."/>
            <person name="Kowalczyk N."/>
            <person name="Labadie K."/>
            <person name="Leblanc C."/>
            <person name="Lopez P.J."/>
            <person name="McLachlan D.H."/>
            <person name="Meslet-Cladiere L."/>
            <person name="Moustafa A."/>
            <person name="Nehr Z."/>
            <person name="Nyvall Collen P."/>
            <person name="Panaud O."/>
            <person name="Partensky F."/>
            <person name="Poulain J."/>
            <person name="Rensing S.A."/>
            <person name="Rousvoal S."/>
            <person name="Samson G."/>
            <person name="Symeonidi A."/>
            <person name="Weissenbach J."/>
            <person name="Zambounis A."/>
            <person name="Wincker P."/>
            <person name="Boyen C."/>
        </authorList>
    </citation>
    <scope>NUCLEOTIDE SEQUENCE [LARGE SCALE GENOMIC DNA]</scope>
    <source>
        <strain evidence="6">cv. Stackhouse</strain>
    </source>
</reference>
<dbReference type="OMA" id="HTENEMI"/>
<dbReference type="OrthoDB" id="1728974at2759"/>
<comment type="catalytic activity">
    <reaction evidence="1">
        <text>ATP + H2O = ADP + phosphate + H(+)</text>
        <dbReference type="Rhea" id="RHEA:13065"/>
        <dbReference type="ChEBI" id="CHEBI:15377"/>
        <dbReference type="ChEBI" id="CHEBI:15378"/>
        <dbReference type="ChEBI" id="CHEBI:30616"/>
        <dbReference type="ChEBI" id="CHEBI:43474"/>
        <dbReference type="ChEBI" id="CHEBI:456216"/>
        <dbReference type="EC" id="5.6.2.3"/>
    </reaction>
</comment>
<dbReference type="EMBL" id="HG001711">
    <property type="protein sequence ID" value="CDF34934.1"/>
    <property type="molecule type" value="Genomic_DNA"/>
</dbReference>
<evidence type="ECO:0000259" key="4">
    <source>
        <dbReference type="Pfam" id="PF21530"/>
    </source>
</evidence>
<evidence type="ECO:0000313" key="5">
    <source>
        <dbReference type="EMBL" id="CDF34934.1"/>
    </source>
</evidence>
<dbReference type="InterPro" id="IPR025476">
    <property type="entry name" value="Helitron_helicase-like"/>
</dbReference>